<evidence type="ECO:0000256" key="2">
    <source>
        <dbReference type="RuleBase" id="RU003749"/>
    </source>
</evidence>
<dbReference type="InterPro" id="IPR002645">
    <property type="entry name" value="STAS_dom"/>
</dbReference>
<dbReference type="EMBL" id="FP929052">
    <property type="protein sequence ID" value="CBL18126.1"/>
    <property type="molecule type" value="Genomic_DNA"/>
</dbReference>
<dbReference type="RefSeq" id="WP_015559032.1">
    <property type="nucleotide sequence ID" value="NC_021039.1"/>
</dbReference>
<comment type="similarity">
    <text evidence="1 2">Belongs to the anti-sigma-factor antagonist family.</text>
</comment>
<dbReference type="PANTHER" id="PTHR33495:SF2">
    <property type="entry name" value="ANTI-SIGMA FACTOR ANTAGONIST TM_1081-RELATED"/>
    <property type="match status" value="1"/>
</dbReference>
<reference evidence="4" key="1">
    <citation type="submission" date="2010-03" db="EMBL/GenBank/DDBJ databases">
        <title>The genome sequence of Ruminococcus sp. 18P13.</title>
        <authorList>
            <consortium name="metaHIT consortium -- http://www.metahit.eu/"/>
            <person name="Pajon A."/>
            <person name="Turner K."/>
            <person name="Parkhill J."/>
            <person name="Bernalier A."/>
        </authorList>
    </citation>
    <scope>NUCLEOTIDE SEQUENCE [LARGE SCALE GENOMIC DNA]</scope>
    <source>
        <strain evidence="4">Type strain: 18P13</strain>
    </source>
</reference>
<dbReference type="PANTHER" id="PTHR33495">
    <property type="entry name" value="ANTI-SIGMA FACTOR ANTAGONIST TM_1081-RELATED-RELATED"/>
    <property type="match status" value="1"/>
</dbReference>
<dbReference type="PROSITE" id="PS50801">
    <property type="entry name" value="STAS"/>
    <property type="match status" value="1"/>
</dbReference>
<evidence type="ECO:0000259" key="3">
    <source>
        <dbReference type="PROSITE" id="PS50801"/>
    </source>
</evidence>
<dbReference type="NCBIfam" id="TIGR00377">
    <property type="entry name" value="ant_ant_sig"/>
    <property type="match status" value="1"/>
</dbReference>
<gene>
    <name evidence="4" type="ordered locus">RUM_21060</name>
</gene>
<evidence type="ECO:0000256" key="1">
    <source>
        <dbReference type="ARBA" id="ARBA00009013"/>
    </source>
</evidence>
<feature type="domain" description="STAS" evidence="3">
    <location>
        <begin position="1"/>
        <end position="110"/>
    </location>
</feature>
<reference evidence="4" key="2">
    <citation type="submission" date="2010-03" db="EMBL/GenBank/DDBJ databases">
        <authorList>
            <person name="Pajon A."/>
        </authorList>
    </citation>
    <scope>NUCLEOTIDE SEQUENCE</scope>
    <source>
        <strain evidence="4">Type strain: 18P13</strain>
    </source>
</reference>
<dbReference type="Proteomes" id="UP000007054">
    <property type="component" value="Chromosome"/>
</dbReference>
<dbReference type="SUPFAM" id="SSF52091">
    <property type="entry name" value="SpoIIaa-like"/>
    <property type="match status" value="1"/>
</dbReference>
<name>D4LET1_RUMC1</name>
<dbReference type="BioCyc" id="RCHA213810:RUM_RS10220-MONOMER"/>
<dbReference type="InterPro" id="IPR003658">
    <property type="entry name" value="Anti-sigma_ant"/>
</dbReference>
<dbReference type="GeneID" id="83156767"/>
<sequence length="110" mass="12084">MLEFQTEEGILRVMLQGEIDHHSAGQLREQIDCRLEELLPKRLILDFTGVTFMDSSGIGLVMGRVRQAAAYGGQVEIAVPAGHIRKVMQLSGIDKLANIHAPVHPAEQKG</sequence>
<evidence type="ECO:0000313" key="5">
    <source>
        <dbReference type="Proteomes" id="UP000007054"/>
    </source>
</evidence>
<dbReference type="Pfam" id="PF01740">
    <property type="entry name" value="STAS"/>
    <property type="match status" value="1"/>
</dbReference>
<dbReference type="PATRIC" id="fig|213810.4.peg.1995"/>
<dbReference type="AlphaFoldDB" id="D4LET1"/>
<accession>D4LET1</accession>
<dbReference type="KEGG" id="rch:RUM_21060"/>
<proteinExistence type="inferred from homology"/>
<organism evidence="4 5">
    <name type="scientific">Ruminococcus champanellensis (strain DSM 18848 / JCM 17042 / KCTC 15320 / 18P13)</name>
    <dbReference type="NCBI Taxonomy" id="213810"/>
    <lineage>
        <taxon>Bacteria</taxon>
        <taxon>Bacillati</taxon>
        <taxon>Bacillota</taxon>
        <taxon>Clostridia</taxon>
        <taxon>Eubacteriales</taxon>
        <taxon>Oscillospiraceae</taxon>
        <taxon>Ruminococcus</taxon>
    </lineage>
</organism>
<evidence type="ECO:0000313" key="4">
    <source>
        <dbReference type="EMBL" id="CBL18126.1"/>
    </source>
</evidence>
<dbReference type="InterPro" id="IPR036513">
    <property type="entry name" value="STAS_dom_sf"/>
</dbReference>
<dbReference type="STRING" id="213810.RUM_21060"/>
<dbReference type="Gene3D" id="3.30.750.24">
    <property type="entry name" value="STAS domain"/>
    <property type="match status" value="1"/>
</dbReference>
<dbReference type="HOGENOM" id="CLU_115403_7_0_9"/>
<dbReference type="GO" id="GO:0043856">
    <property type="term" value="F:anti-sigma factor antagonist activity"/>
    <property type="evidence" value="ECO:0007669"/>
    <property type="project" value="InterPro"/>
</dbReference>
<dbReference type="CDD" id="cd07043">
    <property type="entry name" value="STAS_anti-anti-sigma_factors"/>
    <property type="match status" value="1"/>
</dbReference>
<keyword evidence="5" id="KW-1185">Reference proteome</keyword>
<protein>
    <recommendedName>
        <fullName evidence="2">Anti-sigma factor antagonist</fullName>
    </recommendedName>
</protein>